<dbReference type="Gene3D" id="3.40.1090.10">
    <property type="entry name" value="Cytosolic phospholipase A2 catalytic domain"/>
    <property type="match status" value="2"/>
</dbReference>
<evidence type="ECO:0000256" key="1">
    <source>
        <dbReference type="ARBA" id="ARBA00022801"/>
    </source>
</evidence>
<dbReference type="InterPro" id="IPR050301">
    <property type="entry name" value="NTE"/>
</dbReference>
<keyword evidence="1 4" id="KW-0378">Hydrolase</keyword>
<dbReference type="RefSeq" id="WP_097643684.1">
    <property type="nucleotide sequence ID" value="NZ_NQWI01000028.1"/>
</dbReference>
<feature type="active site" description="Nucleophile" evidence="4">
    <location>
        <position position="46"/>
    </location>
</feature>
<keyword evidence="7" id="KW-1185">Reference proteome</keyword>
<feature type="active site" description="Proton acceptor" evidence="4">
    <location>
        <position position="221"/>
    </location>
</feature>
<evidence type="ECO:0000313" key="6">
    <source>
        <dbReference type="EMBL" id="PDW03517.1"/>
    </source>
</evidence>
<evidence type="ECO:0000256" key="2">
    <source>
        <dbReference type="ARBA" id="ARBA00022963"/>
    </source>
</evidence>
<dbReference type="OrthoDB" id="9770965at2"/>
<proteinExistence type="predicted"/>
<name>A0A2A6RKC8_9CHLR</name>
<dbReference type="CDD" id="cd07209">
    <property type="entry name" value="Pat_hypo_Ecoli_Z1214_like"/>
    <property type="match status" value="1"/>
</dbReference>
<dbReference type="AlphaFoldDB" id="A0A2A6RKC8"/>
<protein>
    <submittedName>
        <fullName evidence="6">Patatin</fullName>
    </submittedName>
</protein>
<evidence type="ECO:0000256" key="4">
    <source>
        <dbReference type="PROSITE-ProRule" id="PRU01161"/>
    </source>
</evidence>
<evidence type="ECO:0000313" key="7">
    <source>
        <dbReference type="Proteomes" id="UP000220527"/>
    </source>
</evidence>
<dbReference type="GO" id="GO:0016042">
    <property type="term" value="P:lipid catabolic process"/>
    <property type="evidence" value="ECO:0007669"/>
    <property type="project" value="UniProtKB-UniRule"/>
</dbReference>
<dbReference type="EMBL" id="NQWI01000028">
    <property type="protein sequence ID" value="PDW03517.1"/>
    <property type="molecule type" value="Genomic_DNA"/>
</dbReference>
<feature type="short sequence motif" description="DGA/G" evidence="4">
    <location>
        <begin position="221"/>
        <end position="223"/>
    </location>
</feature>
<dbReference type="GO" id="GO:0016787">
    <property type="term" value="F:hydrolase activity"/>
    <property type="evidence" value="ECO:0007669"/>
    <property type="project" value="UniProtKB-UniRule"/>
</dbReference>
<feature type="domain" description="PNPLA" evidence="5">
    <location>
        <begin position="8"/>
        <end position="234"/>
    </location>
</feature>
<keyword evidence="3 4" id="KW-0443">Lipid metabolism</keyword>
<reference evidence="7" key="1">
    <citation type="submission" date="2017-08" db="EMBL/GenBank/DDBJ databases">
        <authorList>
            <person name="Grouzdev D.S."/>
            <person name="Gaisin V.A."/>
            <person name="Rysina M.S."/>
            <person name="Gorlenko V.M."/>
        </authorList>
    </citation>
    <scope>NUCLEOTIDE SEQUENCE [LARGE SCALE GENOMIC DNA]</scope>
    <source>
        <strain evidence="7">Kir15-3F</strain>
    </source>
</reference>
<dbReference type="SUPFAM" id="SSF52151">
    <property type="entry name" value="FabD/lysophospholipase-like"/>
    <property type="match status" value="1"/>
</dbReference>
<dbReference type="InterPro" id="IPR016035">
    <property type="entry name" value="Acyl_Trfase/lysoPLipase"/>
</dbReference>
<comment type="caution">
    <text evidence="6">The sequence shown here is derived from an EMBL/GenBank/DDBJ whole genome shotgun (WGS) entry which is preliminary data.</text>
</comment>
<dbReference type="Pfam" id="PF01734">
    <property type="entry name" value="Patatin"/>
    <property type="match status" value="1"/>
</dbReference>
<sequence length="381" mass="41656">MGERKKALVLSGGGARGAYHVGVIRALVELGWMEDGRGPDLLAGTSIGAINAAALASGLRVAQLEQRWRTMHTEDVHRLSADLPLVTRPFARFLLHSILTSERRNGVTPALPRQEVGQSAWSCFTRLANLFRSRPFRSLLDTQPWRHTLAGWMDFARINSPAAPALLIAATELQTGGLEVFCNRPLRGRPATRLGIEHLMASSSIPVVYPWTEIGAGKYWDGAVLANTPLDPVIELAGEDSLEIIVVMMTPWNSDHAMQCVTGLPQDLAQALSLTLDWALLASYRVAFQAISQRNQLADAVARLQAAGLAPPAGPLPRPMALPTVIAPLEPMPLDWIIDYEHHNHEHLFALGYQDALRVLQQNVGEPSSPTSAKLFQDRPQ</sequence>
<gene>
    <name evidence="6" type="ORF">CJ255_08525</name>
</gene>
<dbReference type="PROSITE" id="PS51635">
    <property type="entry name" value="PNPLA"/>
    <property type="match status" value="1"/>
</dbReference>
<feature type="short sequence motif" description="GXSXG" evidence="4">
    <location>
        <begin position="44"/>
        <end position="48"/>
    </location>
</feature>
<dbReference type="PANTHER" id="PTHR14226:SF57">
    <property type="entry name" value="BLR7027 PROTEIN"/>
    <property type="match status" value="1"/>
</dbReference>
<dbReference type="InterPro" id="IPR002641">
    <property type="entry name" value="PNPLA_dom"/>
</dbReference>
<accession>A0A2A6RKC8</accession>
<evidence type="ECO:0000259" key="5">
    <source>
        <dbReference type="PROSITE" id="PS51635"/>
    </source>
</evidence>
<dbReference type="PANTHER" id="PTHR14226">
    <property type="entry name" value="NEUROPATHY TARGET ESTERASE/SWISS CHEESE D.MELANOGASTER"/>
    <property type="match status" value="1"/>
</dbReference>
<keyword evidence="2 4" id="KW-0442">Lipid degradation</keyword>
<feature type="short sequence motif" description="GXGXXG" evidence="4">
    <location>
        <begin position="12"/>
        <end position="17"/>
    </location>
</feature>
<organism evidence="6 7">
    <name type="scientific">Candidatus Viridilinea mediisalina</name>
    <dbReference type="NCBI Taxonomy" id="2024553"/>
    <lineage>
        <taxon>Bacteria</taxon>
        <taxon>Bacillati</taxon>
        <taxon>Chloroflexota</taxon>
        <taxon>Chloroflexia</taxon>
        <taxon>Chloroflexales</taxon>
        <taxon>Chloroflexineae</taxon>
        <taxon>Oscillochloridaceae</taxon>
        <taxon>Candidatus Viridilinea</taxon>
    </lineage>
</organism>
<evidence type="ECO:0000256" key="3">
    <source>
        <dbReference type="ARBA" id="ARBA00023098"/>
    </source>
</evidence>
<dbReference type="Proteomes" id="UP000220527">
    <property type="component" value="Unassembled WGS sequence"/>
</dbReference>